<dbReference type="RefSeq" id="WP_147851362.1">
    <property type="nucleotide sequence ID" value="NZ_VDUZ01000055.1"/>
</dbReference>
<dbReference type="EC" id="2.7.6.3" evidence="3"/>
<dbReference type="GO" id="GO:0005524">
    <property type="term" value="F:ATP binding"/>
    <property type="evidence" value="ECO:0007669"/>
    <property type="project" value="UniProtKB-KW"/>
</dbReference>
<reference evidence="14 15" key="1">
    <citation type="submission" date="2019-06" db="EMBL/GenBank/DDBJ databases">
        <title>New taxonomy in bacterial strain CC-CFT640, isolated from vineyard.</title>
        <authorList>
            <person name="Lin S.-Y."/>
            <person name="Tsai C.-F."/>
            <person name="Young C.-C."/>
        </authorList>
    </citation>
    <scope>NUCLEOTIDE SEQUENCE [LARGE SCALE GENOMIC DNA]</scope>
    <source>
        <strain evidence="14 15">CC-CFT640</strain>
    </source>
</reference>
<dbReference type="Pfam" id="PF01288">
    <property type="entry name" value="HPPK"/>
    <property type="match status" value="1"/>
</dbReference>
<evidence type="ECO:0000256" key="11">
    <source>
        <dbReference type="ARBA" id="ARBA00029766"/>
    </source>
</evidence>
<comment type="similarity">
    <text evidence="2">Belongs to the HPPK family.</text>
</comment>
<dbReference type="OrthoDB" id="9808041at2"/>
<evidence type="ECO:0000256" key="4">
    <source>
        <dbReference type="ARBA" id="ARBA00016218"/>
    </source>
</evidence>
<protein>
    <recommendedName>
        <fullName evidence="4">2-amino-4-hydroxy-6-hydroxymethyldihydropteridine pyrophosphokinase</fullName>
        <ecNumber evidence="3">2.7.6.3</ecNumber>
    </recommendedName>
    <alternativeName>
        <fullName evidence="11">6-hydroxymethyl-7,8-dihydropterin pyrophosphokinase</fullName>
    </alternativeName>
    <alternativeName>
        <fullName evidence="12">7,8-dihydro-6-hydroxymethylpterin-pyrophosphokinase</fullName>
    </alternativeName>
</protein>
<evidence type="ECO:0000256" key="6">
    <source>
        <dbReference type="ARBA" id="ARBA00022741"/>
    </source>
</evidence>
<keyword evidence="7 14" id="KW-0418">Kinase</keyword>
<evidence type="ECO:0000256" key="8">
    <source>
        <dbReference type="ARBA" id="ARBA00022840"/>
    </source>
</evidence>
<dbReference type="InterPro" id="IPR035907">
    <property type="entry name" value="Hppk_sf"/>
</dbReference>
<comment type="pathway">
    <text evidence="1">Cofactor biosynthesis; tetrahydrofolate biosynthesis; 2-amino-4-hydroxy-6-hydroxymethyl-7,8-dihydropteridine diphosphate from 7,8-dihydroneopterin triphosphate: step 4/4.</text>
</comment>
<comment type="function">
    <text evidence="10">Catalyzes the transfer of pyrophosphate from adenosine triphosphate (ATP) to 6-hydroxymethyl-7,8-dihydropterin, an enzymatic step in folate biosynthesis pathway.</text>
</comment>
<dbReference type="PANTHER" id="PTHR43071">
    <property type="entry name" value="2-AMINO-4-HYDROXY-6-HYDROXYMETHYLDIHYDROPTERIDINE PYROPHOSPHOKINASE"/>
    <property type="match status" value="1"/>
</dbReference>
<dbReference type="CDD" id="cd00483">
    <property type="entry name" value="HPPK"/>
    <property type="match status" value="1"/>
</dbReference>
<dbReference type="GO" id="GO:0046654">
    <property type="term" value="P:tetrahydrofolate biosynthetic process"/>
    <property type="evidence" value="ECO:0007669"/>
    <property type="project" value="UniProtKB-UniPathway"/>
</dbReference>
<organism evidence="14 15">
    <name type="scientific">Vineibacter terrae</name>
    <dbReference type="NCBI Taxonomy" id="2586908"/>
    <lineage>
        <taxon>Bacteria</taxon>
        <taxon>Pseudomonadati</taxon>
        <taxon>Pseudomonadota</taxon>
        <taxon>Alphaproteobacteria</taxon>
        <taxon>Hyphomicrobiales</taxon>
        <taxon>Vineibacter</taxon>
    </lineage>
</organism>
<evidence type="ECO:0000313" key="14">
    <source>
        <dbReference type="EMBL" id="TXL70684.1"/>
    </source>
</evidence>
<evidence type="ECO:0000256" key="12">
    <source>
        <dbReference type="ARBA" id="ARBA00033413"/>
    </source>
</evidence>
<evidence type="ECO:0000256" key="2">
    <source>
        <dbReference type="ARBA" id="ARBA00005810"/>
    </source>
</evidence>
<evidence type="ECO:0000259" key="13">
    <source>
        <dbReference type="PROSITE" id="PS00794"/>
    </source>
</evidence>
<evidence type="ECO:0000256" key="7">
    <source>
        <dbReference type="ARBA" id="ARBA00022777"/>
    </source>
</evidence>
<dbReference type="EMBL" id="VDUZ01000055">
    <property type="protein sequence ID" value="TXL70684.1"/>
    <property type="molecule type" value="Genomic_DNA"/>
</dbReference>
<evidence type="ECO:0000256" key="9">
    <source>
        <dbReference type="ARBA" id="ARBA00022909"/>
    </source>
</evidence>
<evidence type="ECO:0000256" key="1">
    <source>
        <dbReference type="ARBA" id="ARBA00005051"/>
    </source>
</evidence>
<keyword evidence="6" id="KW-0547">Nucleotide-binding</keyword>
<dbReference type="NCBIfam" id="TIGR01498">
    <property type="entry name" value="folK"/>
    <property type="match status" value="1"/>
</dbReference>
<evidence type="ECO:0000256" key="10">
    <source>
        <dbReference type="ARBA" id="ARBA00029409"/>
    </source>
</evidence>
<dbReference type="GO" id="GO:0046656">
    <property type="term" value="P:folic acid biosynthetic process"/>
    <property type="evidence" value="ECO:0007669"/>
    <property type="project" value="UniProtKB-KW"/>
</dbReference>
<sequence>MAIYIGLGANLDHPRHGSPRRTLSRALSCLADIGVVPRRMSRWYRTSPVPPSGQSWYINVVAEITTGLGAEATLAALHRIEDMFGRVRTERDAPRWIDLDLLDYDSVVISNKNSARISLPHPRMHERAFVLLPLAELAPQWRHPVLGEAITALIARLPTEQQIAPLSD</sequence>
<keyword evidence="8" id="KW-0067">ATP-binding</keyword>
<evidence type="ECO:0000313" key="15">
    <source>
        <dbReference type="Proteomes" id="UP000321638"/>
    </source>
</evidence>
<evidence type="ECO:0000256" key="5">
    <source>
        <dbReference type="ARBA" id="ARBA00022679"/>
    </source>
</evidence>
<dbReference type="SUPFAM" id="SSF55083">
    <property type="entry name" value="6-hydroxymethyl-7,8-dihydropterin pyrophosphokinase, HPPK"/>
    <property type="match status" value="1"/>
</dbReference>
<dbReference type="GO" id="GO:0016301">
    <property type="term" value="F:kinase activity"/>
    <property type="evidence" value="ECO:0007669"/>
    <property type="project" value="UniProtKB-KW"/>
</dbReference>
<dbReference type="PROSITE" id="PS00794">
    <property type="entry name" value="HPPK"/>
    <property type="match status" value="1"/>
</dbReference>
<dbReference type="AlphaFoldDB" id="A0A5C8PAA0"/>
<dbReference type="GO" id="GO:0003848">
    <property type="term" value="F:2-amino-4-hydroxy-6-hydroxymethyldihydropteridine diphosphokinase activity"/>
    <property type="evidence" value="ECO:0007669"/>
    <property type="project" value="UniProtKB-EC"/>
</dbReference>
<keyword evidence="5 14" id="KW-0808">Transferase</keyword>
<accession>A0A5C8PAA0</accession>
<dbReference type="InterPro" id="IPR000550">
    <property type="entry name" value="Hppk"/>
</dbReference>
<name>A0A5C8PAA0_9HYPH</name>
<comment type="caution">
    <text evidence="14">The sequence shown here is derived from an EMBL/GenBank/DDBJ whole genome shotgun (WGS) entry which is preliminary data.</text>
</comment>
<feature type="domain" description="7,8-dihydro-6-hydroxymethylpterin-pyrophosphokinase" evidence="13">
    <location>
        <begin position="91"/>
        <end position="102"/>
    </location>
</feature>
<dbReference type="UniPathway" id="UPA00077">
    <property type="reaction ID" value="UER00155"/>
</dbReference>
<dbReference type="Gene3D" id="3.30.70.560">
    <property type="entry name" value="7,8-Dihydro-6-hydroxymethylpterin-pyrophosphokinase HPPK"/>
    <property type="match status" value="1"/>
</dbReference>
<evidence type="ECO:0000256" key="3">
    <source>
        <dbReference type="ARBA" id="ARBA00013253"/>
    </source>
</evidence>
<dbReference type="PANTHER" id="PTHR43071:SF1">
    <property type="entry name" value="2-AMINO-4-HYDROXY-6-HYDROXYMETHYLDIHYDROPTERIDINE PYROPHOSPHOKINASE"/>
    <property type="match status" value="1"/>
</dbReference>
<gene>
    <name evidence="14" type="primary">folK</name>
    <name evidence="14" type="ORF">FHP25_33490</name>
</gene>
<proteinExistence type="inferred from homology"/>
<keyword evidence="15" id="KW-1185">Reference proteome</keyword>
<keyword evidence="9" id="KW-0289">Folate biosynthesis</keyword>
<dbReference type="Proteomes" id="UP000321638">
    <property type="component" value="Unassembled WGS sequence"/>
</dbReference>